<comment type="caution">
    <text evidence="1">The sequence shown here is derived from an EMBL/GenBank/DDBJ whole genome shotgun (WGS) entry which is preliminary data.</text>
</comment>
<sequence>MDTWSLMESWGVPMEVIEKFRDTTDDAIWLQNNTDPWEEVLKRWDKTFPERQKSQCSTVHQYLEKWPILKLQKGHLLDAGDIDNVIQKQNQKASSVNLTVQPYILVVGKLHDFSAIYIVIDDVKKAESWKAFKQGGIRIRITSDCESGGPYAIP</sequence>
<evidence type="ECO:0000313" key="2">
    <source>
        <dbReference type="Proteomes" id="UP001064048"/>
    </source>
</evidence>
<evidence type="ECO:0000313" key="1">
    <source>
        <dbReference type="EMBL" id="KAI8420468.1"/>
    </source>
</evidence>
<gene>
    <name evidence="1" type="ORF">MSG28_008955</name>
</gene>
<dbReference type="EMBL" id="CM046114">
    <property type="protein sequence ID" value="KAI8420468.1"/>
    <property type="molecule type" value="Genomic_DNA"/>
</dbReference>
<reference evidence="1 2" key="1">
    <citation type="journal article" date="2022" name="Genome Biol. Evol.">
        <title>The Spruce Budworm Genome: Reconstructing the Evolutionary History of Antifreeze Proteins.</title>
        <authorList>
            <person name="Beliveau C."/>
            <person name="Gagne P."/>
            <person name="Picq S."/>
            <person name="Vernygora O."/>
            <person name="Keeling C.I."/>
            <person name="Pinkney K."/>
            <person name="Doucet D."/>
            <person name="Wen F."/>
            <person name="Johnston J.S."/>
            <person name="Maaroufi H."/>
            <person name="Boyle B."/>
            <person name="Laroche J."/>
            <person name="Dewar K."/>
            <person name="Juretic N."/>
            <person name="Blackburn G."/>
            <person name="Nisole A."/>
            <person name="Brunet B."/>
            <person name="Brandao M."/>
            <person name="Lumley L."/>
            <person name="Duan J."/>
            <person name="Quan G."/>
            <person name="Lucarotti C.J."/>
            <person name="Roe A.D."/>
            <person name="Sperling F.A.H."/>
            <person name="Levesque R.C."/>
            <person name="Cusson M."/>
        </authorList>
    </citation>
    <scope>NUCLEOTIDE SEQUENCE [LARGE SCALE GENOMIC DNA]</scope>
    <source>
        <strain evidence="1">Glfc:IPQL:Cfum</strain>
    </source>
</reference>
<accession>A0ACC0J8M5</accession>
<name>A0ACC0J8M5_CHOFU</name>
<proteinExistence type="predicted"/>
<protein>
    <submittedName>
        <fullName evidence="1">Uncharacterized protein</fullName>
    </submittedName>
</protein>
<dbReference type="Proteomes" id="UP001064048">
    <property type="component" value="Chromosome 14"/>
</dbReference>
<organism evidence="1 2">
    <name type="scientific">Choristoneura fumiferana</name>
    <name type="common">Spruce budworm moth</name>
    <name type="synonym">Archips fumiferana</name>
    <dbReference type="NCBI Taxonomy" id="7141"/>
    <lineage>
        <taxon>Eukaryota</taxon>
        <taxon>Metazoa</taxon>
        <taxon>Ecdysozoa</taxon>
        <taxon>Arthropoda</taxon>
        <taxon>Hexapoda</taxon>
        <taxon>Insecta</taxon>
        <taxon>Pterygota</taxon>
        <taxon>Neoptera</taxon>
        <taxon>Endopterygota</taxon>
        <taxon>Lepidoptera</taxon>
        <taxon>Glossata</taxon>
        <taxon>Ditrysia</taxon>
        <taxon>Tortricoidea</taxon>
        <taxon>Tortricidae</taxon>
        <taxon>Tortricinae</taxon>
        <taxon>Choristoneura</taxon>
    </lineage>
</organism>
<keyword evidence="2" id="KW-1185">Reference proteome</keyword>